<dbReference type="EMBL" id="CP027226">
    <property type="protein sequence ID" value="AVM42306.1"/>
    <property type="molecule type" value="Genomic_DNA"/>
</dbReference>
<accession>A0A2S0KMQ1</accession>
<feature type="domain" description="DOT1" evidence="1">
    <location>
        <begin position="37"/>
        <end position="115"/>
    </location>
</feature>
<dbReference type="KEGG" id="fsa:C5Q98_03255"/>
<dbReference type="Proteomes" id="UP000237947">
    <property type="component" value="Chromosome"/>
</dbReference>
<keyword evidence="3" id="KW-1185">Reference proteome</keyword>
<dbReference type="SUPFAM" id="SSF53335">
    <property type="entry name" value="S-adenosyl-L-methionine-dependent methyltransferases"/>
    <property type="match status" value="1"/>
</dbReference>
<dbReference type="RefSeq" id="WP_106012289.1">
    <property type="nucleotide sequence ID" value="NZ_CP027226.1"/>
</dbReference>
<dbReference type="Pfam" id="PF08123">
    <property type="entry name" value="DOT1"/>
    <property type="match status" value="1"/>
</dbReference>
<dbReference type="Gene3D" id="3.40.50.150">
    <property type="entry name" value="Vaccinia Virus protein VP39"/>
    <property type="match status" value="1"/>
</dbReference>
<dbReference type="AlphaFoldDB" id="A0A2S0KMQ1"/>
<reference evidence="3" key="1">
    <citation type="submission" date="2018-02" db="EMBL/GenBank/DDBJ databases">
        <authorList>
            <person name="Holder M.E."/>
            <person name="Ajami N.J."/>
            <person name="Petrosino J.F."/>
        </authorList>
    </citation>
    <scope>NUCLEOTIDE SEQUENCE [LARGE SCALE GENOMIC DNA]</scope>
    <source>
        <strain evidence="3">CCUG 47711</strain>
    </source>
</reference>
<keyword evidence="2" id="KW-0808">Transferase</keyword>
<organism evidence="2 3">
    <name type="scientific">Fastidiosipila sanguinis</name>
    <dbReference type="NCBI Taxonomy" id="236753"/>
    <lineage>
        <taxon>Bacteria</taxon>
        <taxon>Bacillati</taxon>
        <taxon>Bacillota</taxon>
        <taxon>Clostridia</taxon>
        <taxon>Eubacteriales</taxon>
        <taxon>Oscillospiraceae</taxon>
        <taxon>Fastidiosipila</taxon>
    </lineage>
</organism>
<protein>
    <submittedName>
        <fullName evidence="2">SAM-dependent methyltransferase</fullName>
    </submittedName>
</protein>
<dbReference type="InterPro" id="IPR025789">
    <property type="entry name" value="DOT1_dom"/>
</dbReference>
<dbReference type="OrthoDB" id="9780095at2"/>
<proteinExistence type="predicted"/>
<keyword evidence="2" id="KW-0489">Methyltransferase</keyword>
<name>A0A2S0KMQ1_9FIRM</name>
<dbReference type="GO" id="GO:0031151">
    <property type="term" value="F:histone H3K79 methyltransferase activity"/>
    <property type="evidence" value="ECO:0007669"/>
    <property type="project" value="InterPro"/>
</dbReference>
<evidence type="ECO:0000259" key="1">
    <source>
        <dbReference type="Pfam" id="PF08123"/>
    </source>
</evidence>
<dbReference type="GO" id="GO:0032259">
    <property type="term" value="P:methylation"/>
    <property type="evidence" value="ECO:0007669"/>
    <property type="project" value="UniProtKB-KW"/>
</dbReference>
<sequence>MNNKNRLNFEKLFELNTEVNLEWPRRARIIYNPTESTEYEVLDKLVKEFQPPKGSKLIDFGCGTGRALLYLHYYWNIKSIGIELMDEAFDILEINYDNYLDKINELNIPHQDLDIFQTFAEHYEIEKDANIFYFFNPFSPKIFQAVINNILNSLIIYPRDVYIILYYPDRKYLEFLSDKTQFKLYKSIDINSKEDNREKILIFKRSSI</sequence>
<dbReference type="InterPro" id="IPR029063">
    <property type="entry name" value="SAM-dependent_MTases_sf"/>
</dbReference>
<evidence type="ECO:0000313" key="2">
    <source>
        <dbReference type="EMBL" id="AVM42306.1"/>
    </source>
</evidence>
<gene>
    <name evidence="2" type="ORF">C5Q98_03255</name>
</gene>
<evidence type="ECO:0000313" key="3">
    <source>
        <dbReference type="Proteomes" id="UP000237947"/>
    </source>
</evidence>